<evidence type="ECO:0000259" key="6">
    <source>
        <dbReference type="PROSITE" id="PS50240"/>
    </source>
</evidence>
<dbReference type="GO" id="GO:0005576">
    <property type="term" value="C:extracellular region"/>
    <property type="evidence" value="ECO:0007669"/>
    <property type="project" value="UniProtKB-SubCell"/>
</dbReference>
<gene>
    <name evidence="7" type="ORF">DSTB1V02_LOCUS12418</name>
</gene>
<evidence type="ECO:0000256" key="3">
    <source>
        <dbReference type="ARBA" id="ARBA00023157"/>
    </source>
</evidence>
<dbReference type="InterPro" id="IPR018114">
    <property type="entry name" value="TRYPSIN_HIS"/>
</dbReference>
<dbReference type="OrthoDB" id="6261922at2759"/>
<dbReference type="Pfam" id="PF00089">
    <property type="entry name" value="Trypsin"/>
    <property type="match status" value="1"/>
</dbReference>
<evidence type="ECO:0000256" key="5">
    <source>
        <dbReference type="SAM" id="SignalP"/>
    </source>
</evidence>
<feature type="signal peptide" evidence="5">
    <location>
        <begin position="1"/>
        <end position="20"/>
    </location>
</feature>
<dbReference type="EMBL" id="LR904205">
    <property type="protein sequence ID" value="CAD7252662.1"/>
    <property type="molecule type" value="Genomic_DNA"/>
</dbReference>
<feature type="domain" description="Peptidase S1" evidence="6">
    <location>
        <begin position="165"/>
        <end position="426"/>
    </location>
</feature>
<dbReference type="Gene3D" id="2.40.10.10">
    <property type="entry name" value="Trypsin-like serine proteases"/>
    <property type="match status" value="2"/>
</dbReference>
<organism evidence="7">
    <name type="scientific">Darwinula stevensoni</name>
    <dbReference type="NCBI Taxonomy" id="69355"/>
    <lineage>
        <taxon>Eukaryota</taxon>
        <taxon>Metazoa</taxon>
        <taxon>Ecdysozoa</taxon>
        <taxon>Arthropoda</taxon>
        <taxon>Crustacea</taxon>
        <taxon>Oligostraca</taxon>
        <taxon>Ostracoda</taxon>
        <taxon>Podocopa</taxon>
        <taxon>Podocopida</taxon>
        <taxon>Darwinulocopina</taxon>
        <taxon>Darwinuloidea</taxon>
        <taxon>Darwinulidae</taxon>
        <taxon>Darwinula</taxon>
    </lineage>
</organism>
<keyword evidence="3" id="KW-1015">Disulfide bond</keyword>
<dbReference type="EMBL" id="CAJPEV010004688">
    <property type="protein sequence ID" value="CAG0902167.1"/>
    <property type="molecule type" value="Genomic_DNA"/>
</dbReference>
<evidence type="ECO:0000256" key="4">
    <source>
        <dbReference type="SAM" id="MobiDB-lite"/>
    </source>
</evidence>
<comment type="subcellular location">
    <subcellularLocation>
        <location evidence="1">Secreted</location>
    </subcellularLocation>
</comment>
<keyword evidence="8" id="KW-1185">Reference proteome</keyword>
<dbReference type="InterPro" id="IPR001314">
    <property type="entry name" value="Peptidase_S1A"/>
</dbReference>
<keyword evidence="5" id="KW-0732">Signal</keyword>
<dbReference type="SMART" id="SM00020">
    <property type="entry name" value="Tryp_SPc"/>
    <property type="match status" value="1"/>
</dbReference>
<dbReference type="InterPro" id="IPR009003">
    <property type="entry name" value="Peptidase_S1_PA"/>
</dbReference>
<evidence type="ECO:0000313" key="8">
    <source>
        <dbReference type="Proteomes" id="UP000677054"/>
    </source>
</evidence>
<dbReference type="AlphaFoldDB" id="A0A7R9AEB4"/>
<evidence type="ECO:0000256" key="2">
    <source>
        <dbReference type="ARBA" id="ARBA00022525"/>
    </source>
</evidence>
<sequence>SMKTLGLVTLLVLRVLGTLSEAGGKRQVEDPNDEFLRLNREVENVEDTDVRGALAPGGGDPTHPTTKAEALPVSPPPPSPAGELSNETESTCKSPYLCVPFYLCEEGMTITAEEPSIPPFHRDKRESGHMNCPNFLDVCCLDPRLSTTAKSYIPHCGKRKERERIESDNATSETQFGEFPWMAVILHRELDLQGNVQSLYECGGSLIHPQAVLTAAHCVHNLDYSNLIARLGEWDTQDQNEQLQHEERRITKIAIHEDYDERTLFNDYAMLILDFPVELDDHIDTVCLPRPGTNFVGHQCFVTGWGKISIEGQYQQVLKKVELPVVEQSLCEEKLRKAKGCSSFLLHPNSLCAGGELGQGVCKVRSRVWGRQGGDGGSPLVCLDPLTNRYVQAGIVSWGIGCGERNIPGIYADVSKGSDWIEEIISMHVTCTYPDWNKKGSDSETIY</sequence>
<evidence type="ECO:0000256" key="1">
    <source>
        <dbReference type="ARBA" id="ARBA00004613"/>
    </source>
</evidence>
<reference evidence="7" key="1">
    <citation type="submission" date="2020-11" db="EMBL/GenBank/DDBJ databases">
        <authorList>
            <person name="Tran Van P."/>
        </authorList>
    </citation>
    <scope>NUCLEOTIDE SEQUENCE</scope>
</reference>
<dbReference type="PRINTS" id="PR00722">
    <property type="entry name" value="CHYMOTRYPSIN"/>
</dbReference>
<proteinExistence type="predicted"/>
<evidence type="ECO:0000313" key="7">
    <source>
        <dbReference type="EMBL" id="CAD7252662.1"/>
    </source>
</evidence>
<dbReference type="GO" id="GO:0004252">
    <property type="term" value="F:serine-type endopeptidase activity"/>
    <property type="evidence" value="ECO:0007669"/>
    <property type="project" value="InterPro"/>
</dbReference>
<accession>A0A7R9AEB4</accession>
<dbReference type="PROSITE" id="PS50240">
    <property type="entry name" value="TRYPSIN_DOM"/>
    <property type="match status" value="1"/>
</dbReference>
<dbReference type="PANTHER" id="PTHR24258">
    <property type="entry name" value="SERINE PROTEASE-RELATED"/>
    <property type="match status" value="1"/>
</dbReference>
<dbReference type="GO" id="GO:0006508">
    <property type="term" value="P:proteolysis"/>
    <property type="evidence" value="ECO:0007669"/>
    <property type="project" value="InterPro"/>
</dbReference>
<dbReference type="FunFam" id="2.40.10.10:FF:000038">
    <property type="entry name" value="Serine protease"/>
    <property type="match status" value="1"/>
</dbReference>
<dbReference type="Proteomes" id="UP000677054">
    <property type="component" value="Unassembled WGS sequence"/>
</dbReference>
<dbReference type="PANTHER" id="PTHR24258:SF129">
    <property type="entry name" value="LP15124P-RELATED"/>
    <property type="match status" value="1"/>
</dbReference>
<feature type="non-terminal residue" evidence="7">
    <location>
        <position position="447"/>
    </location>
</feature>
<feature type="chain" id="PRO_5036402848" description="Peptidase S1 domain-containing protein" evidence="5">
    <location>
        <begin position="21"/>
        <end position="447"/>
    </location>
</feature>
<dbReference type="PROSITE" id="PS00134">
    <property type="entry name" value="TRYPSIN_HIS"/>
    <property type="match status" value="1"/>
</dbReference>
<dbReference type="CDD" id="cd00190">
    <property type="entry name" value="Tryp_SPc"/>
    <property type="match status" value="1"/>
</dbReference>
<feature type="region of interest" description="Disordered" evidence="4">
    <location>
        <begin position="46"/>
        <end position="88"/>
    </location>
</feature>
<name>A0A7R9AEB4_9CRUS</name>
<keyword evidence="2" id="KW-0964">Secreted</keyword>
<dbReference type="InterPro" id="IPR043504">
    <property type="entry name" value="Peptidase_S1_PA_chymotrypsin"/>
</dbReference>
<protein>
    <recommendedName>
        <fullName evidence="6">Peptidase S1 domain-containing protein</fullName>
    </recommendedName>
</protein>
<dbReference type="InterPro" id="IPR001254">
    <property type="entry name" value="Trypsin_dom"/>
</dbReference>
<dbReference type="SUPFAM" id="SSF50494">
    <property type="entry name" value="Trypsin-like serine proteases"/>
    <property type="match status" value="1"/>
</dbReference>